<keyword evidence="2" id="KW-1185">Reference proteome</keyword>
<dbReference type="Proteomes" id="UP000183365">
    <property type="component" value="Unassembled WGS sequence"/>
</dbReference>
<dbReference type="VEuPathDB" id="FungiDB:HGUI_01341"/>
<evidence type="ECO:0000313" key="2">
    <source>
        <dbReference type="Proteomes" id="UP000183365"/>
    </source>
</evidence>
<organism evidence="1 2">
    <name type="scientific">Hanseniaspora guilliermondii</name>
    <dbReference type="NCBI Taxonomy" id="56406"/>
    <lineage>
        <taxon>Eukaryota</taxon>
        <taxon>Fungi</taxon>
        <taxon>Dikarya</taxon>
        <taxon>Ascomycota</taxon>
        <taxon>Saccharomycotina</taxon>
        <taxon>Saccharomycetes</taxon>
        <taxon>Saccharomycodales</taxon>
        <taxon>Saccharomycodaceae</taxon>
        <taxon>Hanseniaspora</taxon>
    </lineage>
</organism>
<reference evidence="2" key="1">
    <citation type="submission" date="2016-11" db="EMBL/GenBank/DDBJ databases">
        <authorList>
            <person name="Guldener U."/>
        </authorList>
    </citation>
    <scope>NUCLEOTIDE SEQUENCE [LARGE SCALE GENOMIC DNA]</scope>
</reference>
<accession>A0A1L0CJZ5</accession>
<evidence type="ECO:0008006" key="3">
    <source>
        <dbReference type="Google" id="ProtNLM"/>
    </source>
</evidence>
<protein>
    <recommendedName>
        <fullName evidence="3">Mitochondrial group I intron splicing factor CCM1</fullName>
    </recommendedName>
</protein>
<name>A0A1L0CJZ5_9ASCO</name>
<dbReference type="OrthoDB" id="3972270at2759"/>
<sequence>MLRKIACRLNAKLIDKRFAKNKAHKFEILKNSPEAIEEYVTKKSEMKDFYLKKLCGPEKLELLSINNDQLKNKISAIKDVLLLNEGQKQMVLVDWENSPNNLAKMSEIGVNCLLTNETIDIKDLPKITVLLDHVPYPTLKKLTENIMKRYTDSHLPMPLTVYENLLLNYKQINENVSTAVSPEAIINDILTLLDFRNQEVEAKMGSVLPGLDGDGELAKKDIFENILKQFQIALNFKKMASPVLNDTISDVAFEGDKYDVTFDQFNLVLKKLTTGFGQCELRPIHTDILKILSHFNKDDSQFSVFSHMKFLSVRNNSPDERAYGSLLDTYINKKEVFKSIDLVEEYKANMMEHYDSIYLMNIGFNQFIKKKIPLLPLHYQDSNHFDNLHKLLEELKNNRGFSDSEISEYYMGLPIDLRIKLVKAIIETLKSPAFNATQKEDTLLNLKKKAWYVCYGIIQELSLPNDVYVSKKVLLDSPENKLTSGLSVPQIDHISTRKDSTESQEVLPEKNYSFNEVIQLNKVTEDFGFKFTNVLISLASIDKDIDFARALYSNFFNEIIKPKLNASSGINNTFDYKQRELWAEIFALLMESYGNHFNIVKNIDTQTKATIDSILSQGIKVNNGVIAGFTKLYKQDSIINAIRKTIMNSSFSQVNNRSSCVSDKLKSDNIGFLSVSSIEKDESMRLSESKTVMECHYFNFRGKNKLDAETSQVPEAFVEQVRVIADMENDMEALNNLQLLFFAWYVKHCDSGFINNNMTKEESILKFVEVPMNMKNDFEEYKNRMNSFFIDFTKVFKMLTDLKNTNSPETIKALYLETFKSWKAQNVLNSQITYNILNHDLGYIAHTWNEQSSLKNLNLFKKSIMKGKPVEMALSKAEHDFYNSYTLALLFNDMGSEGFKFIEQTKDTVNYNAQTLRYYEIFFFEIEDMIKVSKIMELKKIMKNRLGVVEH</sequence>
<evidence type="ECO:0000313" key="1">
    <source>
        <dbReference type="EMBL" id="SGZ39141.1"/>
    </source>
</evidence>
<dbReference type="AlphaFoldDB" id="A0A1L0CJZ5"/>
<proteinExistence type="predicted"/>
<dbReference type="EMBL" id="FQNF01000018">
    <property type="protein sequence ID" value="SGZ39141.1"/>
    <property type="molecule type" value="Genomic_DNA"/>
</dbReference>
<gene>
    <name evidence="1" type="ORF">HGUI_01341</name>
</gene>